<evidence type="ECO:0000313" key="1">
    <source>
        <dbReference type="EMBL" id="KAJ8122625.1"/>
    </source>
</evidence>
<keyword evidence="2" id="KW-1185">Reference proteome</keyword>
<sequence>MRAFTAVATLLSFTAHAASGVTPGQFIELKVAAGSNFEGYQLVGSTDFPEFVPVDQVGDLATDWYLGYYTPIPGFDWYYINIVVDGVDRGLDLGGDMNSPGPLEWVPASVHIGTQIHNMWQAVDPARGSQFYYTSVVVGYSAYPFACANSTGRYQLSVYPHGQQPENCREVQLVWNTAS</sequence>
<dbReference type="Proteomes" id="UP001153334">
    <property type="component" value="Unassembled WGS sequence"/>
</dbReference>
<protein>
    <submittedName>
        <fullName evidence="1">Uncharacterized protein</fullName>
    </submittedName>
</protein>
<reference evidence="1" key="1">
    <citation type="submission" date="2022-11" db="EMBL/GenBank/DDBJ databases">
        <title>Genome Sequence of Nemania bipapillata.</title>
        <authorList>
            <person name="Buettner E."/>
        </authorList>
    </citation>
    <scope>NUCLEOTIDE SEQUENCE</scope>
    <source>
        <strain evidence="1">CP14</strain>
    </source>
</reference>
<organism evidence="1 2">
    <name type="scientific">Nemania bipapillata</name>
    <dbReference type="NCBI Taxonomy" id="110536"/>
    <lineage>
        <taxon>Eukaryota</taxon>
        <taxon>Fungi</taxon>
        <taxon>Dikarya</taxon>
        <taxon>Ascomycota</taxon>
        <taxon>Pezizomycotina</taxon>
        <taxon>Sordariomycetes</taxon>
        <taxon>Xylariomycetidae</taxon>
        <taxon>Xylariales</taxon>
        <taxon>Xylariaceae</taxon>
        <taxon>Nemania</taxon>
    </lineage>
</organism>
<name>A0ACC2J5A7_9PEZI</name>
<comment type="caution">
    <text evidence="1">The sequence shown here is derived from an EMBL/GenBank/DDBJ whole genome shotgun (WGS) entry which is preliminary data.</text>
</comment>
<proteinExistence type="predicted"/>
<gene>
    <name evidence="1" type="ORF">ONZ43_g1227</name>
</gene>
<evidence type="ECO:0000313" key="2">
    <source>
        <dbReference type="Proteomes" id="UP001153334"/>
    </source>
</evidence>
<accession>A0ACC2J5A7</accession>
<dbReference type="EMBL" id="JAPESX010000199">
    <property type="protein sequence ID" value="KAJ8122625.1"/>
    <property type="molecule type" value="Genomic_DNA"/>
</dbReference>